<keyword evidence="3" id="KW-0813">Transport</keyword>
<dbReference type="GO" id="GO:0005886">
    <property type="term" value="C:plasma membrane"/>
    <property type="evidence" value="ECO:0007669"/>
    <property type="project" value="UniProtKB-SubCell"/>
</dbReference>
<feature type="transmembrane region" description="Helical" evidence="8">
    <location>
        <begin position="90"/>
        <end position="111"/>
    </location>
</feature>
<name>I3X4H6_SINF2</name>
<evidence type="ECO:0000313" key="10">
    <source>
        <dbReference type="Proteomes" id="UP000006180"/>
    </source>
</evidence>
<evidence type="ECO:0000256" key="2">
    <source>
        <dbReference type="ARBA" id="ARBA00005658"/>
    </source>
</evidence>
<accession>I3X4H6</accession>
<feature type="transmembrane region" description="Helical" evidence="8">
    <location>
        <begin position="264"/>
        <end position="286"/>
    </location>
</feature>
<dbReference type="InterPro" id="IPR000060">
    <property type="entry name" value="BCCT_transptr"/>
</dbReference>
<reference evidence="9 10" key="1">
    <citation type="journal article" date="2012" name="J. Bacteriol.">
        <title>Complete genome sequence of the broad-host-range strain Sinorhizobium fredii USDA257.</title>
        <authorList>
            <person name="Schuldes J."/>
            <person name="Rodriguez Orbegoso M."/>
            <person name="Schmeisser C."/>
            <person name="Krishnan H.B."/>
            <person name="Daniel R."/>
            <person name="Streit W.R."/>
        </authorList>
    </citation>
    <scope>NUCLEOTIDE SEQUENCE [LARGE SCALE GENOMIC DNA]</scope>
    <source>
        <strain evidence="9 10">USDA 257</strain>
    </source>
</reference>
<keyword evidence="6 8" id="KW-1133">Transmembrane helix</keyword>
<feature type="transmembrane region" description="Helical" evidence="8">
    <location>
        <begin position="144"/>
        <end position="164"/>
    </location>
</feature>
<dbReference type="STRING" id="1185652.USDA257_c22000"/>
<comment type="similarity">
    <text evidence="2">Belongs to the BCCT transporter (TC 2.A.15) family.</text>
</comment>
<dbReference type="AlphaFoldDB" id="I3X4H6"/>
<dbReference type="PROSITE" id="PS01303">
    <property type="entry name" value="BCCT"/>
    <property type="match status" value="1"/>
</dbReference>
<protein>
    <submittedName>
        <fullName evidence="9">Glycine betaine transporter OpuD</fullName>
    </submittedName>
</protein>
<dbReference type="Proteomes" id="UP000006180">
    <property type="component" value="Chromosome"/>
</dbReference>
<keyword evidence="4" id="KW-1003">Cell membrane</keyword>
<evidence type="ECO:0000313" key="9">
    <source>
        <dbReference type="EMBL" id="AFL50782.1"/>
    </source>
</evidence>
<dbReference type="InterPro" id="IPR018093">
    <property type="entry name" value="BCCT_CS"/>
</dbReference>
<dbReference type="HOGENOM" id="CLU_010118_5_0_5"/>
<dbReference type="GO" id="GO:0022857">
    <property type="term" value="F:transmembrane transporter activity"/>
    <property type="evidence" value="ECO:0007669"/>
    <property type="project" value="InterPro"/>
</dbReference>
<feature type="transmembrane region" description="Helical" evidence="8">
    <location>
        <begin position="445"/>
        <end position="466"/>
    </location>
</feature>
<sequence length="531" mass="56706">MQQSRPSRIDPAVFWPAMFIILGFVGWGTVFPESLSSISKVVLNSIIDGFGWGFVVSSAGFLIFALFLALSRFGKIRLGQDDERPEFRTASWICMMFSVGMGIGLMFWGVAEPIYHFDSPPHGQAAPRSLEAALVAMKYSYFHWALHPWAIYAVVGLAIAYFTFRKGKSNLISAAFTPILGEAASGPIGKAIDVLALIATLFGTATSLGLGAQQINSGMNFLWGTGVSNGIALSIIGVMTVLFILSAVSGVGKGIQFLSNMNMIIAMVLLAFLVCIGPTIFIFNTFTESLGFYLSDLVTMSFRTAAFSDGKWLGSWTIFYWAWWVSWAPFVGVFIARISRGRTIREFIIGVLLIPSGVTFIWFTIMGGTALHSELFGAGGIVDAVNNQGAAVSLFALLAQYPFAWLTSLIAIFLVAIFFISGADAGSVVMGMLSSRGALDPKPGVVVLWGVLAGASAAVLLVMGGLQGLQTASIIAAAPFLLVMVGLCVSLWHALLDELEEGREHRPVTASAAPETENVKAAGLVPDAVSI</sequence>
<dbReference type="NCBIfam" id="TIGR00842">
    <property type="entry name" value="bcct"/>
    <property type="match status" value="1"/>
</dbReference>
<gene>
    <name evidence="9" type="primary">opuD</name>
    <name evidence="9" type="ORF">USDA257_c22000</name>
</gene>
<dbReference type="EMBL" id="CP003563">
    <property type="protein sequence ID" value="AFL50782.1"/>
    <property type="molecule type" value="Genomic_DNA"/>
</dbReference>
<dbReference type="PANTHER" id="PTHR30047:SF7">
    <property type="entry name" value="HIGH-AFFINITY CHOLINE TRANSPORT PROTEIN"/>
    <property type="match status" value="1"/>
</dbReference>
<evidence type="ECO:0000256" key="4">
    <source>
        <dbReference type="ARBA" id="ARBA00022475"/>
    </source>
</evidence>
<evidence type="ECO:0000256" key="8">
    <source>
        <dbReference type="SAM" id="Phobius"/>
    </source>
</evidence>
<feature type="transmembrane region" description="Helical" evidence="8">
    <location>
        <begin position="472"/>
        <end position="496"/>
    </location>
</feature>
<evidence type="ECO:0000256" key="5">
    <source>
        <dbReference type="ARBA" id="ARBA00022692"/>
    </source>
</evidence>
<feature type="transmembrane region" description="Helical" evidence="8">
    <location>
        <begin position="318"/>
        <end position="335"/>
    </location>
</feature>
<dbReference type="Pfam" id="PF02028">
    <property type="entry name" value="BCCT"/>
    <property type="match status" value="1"/>
</dbReference>
<proteinExistence type="inferred from homology"/>
<feature type="transmembrane region" description="Helical" evidence="8">
    <location>
        <begin position="50"/>
        <end position="70"/>
    </location>
</feature>
<dbReference type="RefSeq" id="WP_014762952.1">
    <property type="nucleotide sequence ID" value="NC_018000.1"/>
</dbReference>
<keyword evidence="7 8" id="KW-0472">Membrane</keyword>
<evidence type="ECO:0000256" key="1">
    <source>
        <dbReference type="ARBA" id="ARBA00004651"/>
    </source>
</evidence>
<feature type="transmembrane region" description="Helical" evidence="8">
    <location>
        <begin position="194"/>
        <end position="211"/>
    </location>
</feature>
<organism evidence="9 10">
    <name type="scientific">Sinorhizobium fredii (strain USDA 257)</name>
    <dbReference type="NCBI Taxonomy" id="1185652"/>
    <lineage>
        <taxon>Bacteria</taxon>
        <taxon>Pseudomonadati</taxon>
        <taxon>Pseudomonadota</taxon>
        <taxon>Alphaproteobacteria</taxon>
        <taxon>Hyphomicrobiales</taxon>
        <taxon>Rhizobiaceae</taxon>
        <taxon>Sinorhizobium/Ensifer group</taxon>
        <taxon>Sinorhizobium</taxon>
    </lineage>
</organism>
<feature type="transmembrane region" description="Helical" evidence="8">
    <location>
        <begin position="12"/>
        <end position="30"/>
    </location>
</feature>
<feature type="transmembrane region" description="Helical" evidence="8">
    <location>
        <begin position="231"/>
        <end position="252"/>
    </location>
</feature>
<evidence type="ECO:0000256" key="3">
    <source>
        <dbReference type="ARBA" id="ARBA00022448"/>
    </source>
</evidence>
<evidence type="ECO:0000256" key="6">
    <source>
        <dbReference type="ARBA" id="ARBA00022989"/>
    </source>
</evidence>
<feature type="transmembrane region" description="Helical" evidence="8">
    <location>
        <begin position="347"/>
        <end position="365"/>
    </location>
</feature>
<dbReference type="PANTHER" id="PTHR30047">
    <property type="entry name" value="HIGH-AFFINITY CHOLINE TRANSPORT PROTEIN-RELATED"/>
    <property type="match status" value="1"/>
</dbReference>
<comment type="subcellular location">
    <subcellularLocation>
        <location evidence="1">Cell membrane</location>
        <topology evidence="1">Multi-pass membrane protein</topology>
    </subcellularLocation>
</comment>
<feature type="transmembrane region" description="Helical" evidence="8">
    <location>
        <begin position="403"/>
        <end position="433"/>
    </location>
</feature>
<dbReference type="PATRIC" id="fig|1185652.3.peg.2269"/>
<dbReference type="eggNOG" id="COG1292">
    <property type="taxonomic scope" value="Bacteria"/>
</dbReference>
<keyword evidence="5 8" id="KW-0812">Transmembrane</keyword>
<dbReference type="KEGG" id="sfd:USDA257_c22000"/>
<evidence type="ECO:0000256" key="7">
    <source>
        <dbReference type="ARBA" id="ARBA00023136"/>
    </source>
</evidence>